<dbReference type="AlphaFoldDB" id="A0A1F5HC38"/>
<gene>
    <name evidence="1" type="ORF">A2196_02065</name>
</gene>
<dbReference type="STRING" id="1797737.A2196_02065"/>
<proteinExistence type="predicted"/>
<sequence>MQITSEIKDIFSTRDKAVAKQDEKLFLSTQIAEIEGGSSEGYLDIDKMKTEVLYVLNESEIEKVVFAKETYLPKGKKSHHGFIIYFLTNTVKGWKIYKVRY</sequence>
<evidence type="ECO:0008006" key="3">
    <source>
        <dbReference type="Google" id="ProtNLM"/>
    </source>
</evidence>
<accession>A0A1F5HC38</accession>
<comment type="caution">
    <text evidence="1">The sequence shown here is derived from an EMBL/GenBank/DDBJ whole genome shotgun (WGS) entry which is preliminary data.</text>
</comment>
<organism evidence="1 2">
    <name type="scientific">Candidatus Curtissbacteria bacterium RIFOXYA1_FULL_41_14</name>
    <dbReference type="NCBI Taxonomy" id="1797737"/>
    <lineage>
        <taxon>Bacteria</taxon>
        <taxon>Candidatus Curtissiibacteriota</taxon>
    </lineage>
</organism>
<dbReference type="Proteomes" id="UP000176751">
    <property type="component" value="Unassembled WGS sequence"/>
</dbReference>
<reference evidence="1 2" key="1">
    <citation type="journal article" date="2016" name="Nat. Commun.">
        <title>Thousands of microbial genomes shed light on interconnected biogeochemical processes in an aquifer system.</title>
        <authorList>
            <person name="Anantharaman K."/>
            <person name="Brown C.T."/>
            <person name="Hug L.A."/>
            <person name="Sharon I."/>
            <person name="Castelle C.J."/>
            <person name="Probst A.J."/>
            <person name="Thomas B.C."/>
            <person name="Singh A."/>
            <person name="Wilkins M.J."/>
            <person name="Karaoz U."/>
            <person name="Brodie E.L."/>
            <person name="Williams K.H."/>
            <person name="Hubbard S.S."/>
            <person name="Banfield J.F."/>
        </authorList>
    </citation>
    <scope>NUCLEOTIDE SEQUENCE [LARGE SCALE GENOMIC DNA]</scope>
</reference>
<name>A0A1F5HC38_9BACT</name>
<evidence type="ECO:0000313" key="1">
    <source>
        <dbReference type="EMBL" id="OGE01649.1"/>
    </source>
</evidence>
<evidence type="ECO:0000313" key="2">
    <source>
        <dbReference type="Proteomes" id="UP000176751"/>
    </source>
</evidence>
<dbReference type="EMBL" id="MFCA01000025">
    <property type="protein sequence ID" value="OGE01649.1"/>
    <property type="molecule type" value="Genomic_DNA"/>
</dbReference>
<protein>
    <recommendedName>
        <fullName evidence="3">DUF4440 domain-containing protein</fullName>
    </recommendedName>
</protein>